<feature type="region of interest" description="Disordered" evidence="1">
    <location>
        <begin position="138"/>
        <end position="161"/>
    </location>
</feature>
<evidence type="ECO:0000313" key="3">
    <source>
        <dbReference type="Proteomes" id="UP001526446"/>
    </source>
</evidence>
<dbReference type="Pfam" id="PF13811">
    <property type="entry name" value="DUF4186"/>
    <property type="match status" value="1"/>
</dbReference>
<comment type="caution">
    <text evidence="2">The sequence shown here is derived from an EMBL/GenBank/DDBJ whole genome shotgun (WGS) entry which is preliminary data.</text>
</comment>
<proteinExistence type="predicted"/>
<dbReference type="EMBL" id="JAPIUX010000002">
    <property type="protein sequence ID" value="MCX2560573.1"/>
    <property type="molecule type" value="Genomic_DNA"/>
</dbReference>
<dbReference type="RefSeq" id="WP_166120149.1">
    <property type="nucleotide sequence ID" value="NZ_JAPIUX010000002.1"/>
</dbReference>
<evidence type="ECO:0000313" key="2">
    <source>
        <dbReference type="EMBL" id="MCX2560573.1"/>
    </source>
</evidence>
<dbReference type="Proteomes" id="UP001526446">
    <property type="component" value="Unassembled WGS sequence"/>
</dbReference>
<organism evidence="2 3">
    <name type="scientific">Acetobacter farinalis</name>
    <dbReference type="NCBI Taxonomy" id="1260984"/>
    <lineage>
        <taxon>Bacteria</taxon>
        <taxon>Pseudomonadati</taxon>
        <taxon>Pseudomonadota</taxon>
        <taxon>Alphaproteobacteria</taxon>
        <taxon>Acetobacterales</taxon>
        <taxon>Acetobacteraceae</taxon>
        <taxon>Acetobacter</taxon>
    </lineage>
</organism>
<gene>
    <name evidence="2" type="ORF">OQ252_04020</name>
</gene>
<name>A0ABT3Q5K8_9PROT</name>
<dbReference type="InterPro" id="IPR020378">
    <property type="entry name" value="DUF4186"/>
</dbReference>
<keyword evidence="3" id="KW-1185">Reference proteome</keyword>
<protein>
    <submittedName>
        <fullName evidence="2">DUF4186 domain-containing protein</fullName>
    </submittedName>
</protein>
<feature type="compositionally biased region" description="Basic and acidic residues" evidence="1">
    <location>
        <begin position="147"/>
        <end position="161"/>
    </location>
</feature>
<accession>A0ABT3Q5K8</accession>
<reference evidence="2 3" key="1">
    <citation type="submission" date="2022-11" db="EMBL/GenBank/DDBJ databases">
        <title>Genome sequencing of Acetobacter type strain.</title>
        <authorList>
            <person name="Heo J."/>
            <person name="Lee D."/>
            <person name="Han B.-H."/>
            <person name="Hong S.-B."/>
            <person name="Kwon S.-W."/>
        </authorList>
    </citation>
    <scope>NUCLEOTIDE SEQUENCE [LARGE SCALE GENOMIC DNA]</scope>
    <source>
        <strain evidence="2 3">KACC 21251</strain>
    </source>
</reference>
<sequence length="161" mass="18345">MVSQGDLFKQDDKKDLSFVPSDVWERLSHSKFRRKFHLNSSDRQYLQEKGLPVILEHGADFIAKRLAPAQPVRDGRQTPWKGHPVFVAQHATATCCRSCLEKWHHFPKGQSLTSAQQTYVLSVLAGWLEKEMSFSETGECNAGFEPSSEKEDIKKKDVKKA</sequence>
<evidence type="ECO:0000256" key="1">
    <source>
        <dbReference type="SAM" id="MobiDB-lite"/>
    </source>
</evidence>